<dbReference type="InterPro" id="IPR003675">
    <property type="entry name" value="Rce1/LyrA-like_dom"/>
</dbReference>
<protein>
    <submittedName>
        <fullName evidence="3">CPBP family intramembrane metalloprotease</fullName>
    </submittedName>
</protein>
<sequence length="140" mass="15895">ECFFPALALVCLTVLYNAFSGPEPWMAELSRQFFLHKFLNTLAMCFLAPVAEEIIFRGFLLNSSIGWGRYSRASGIIITSLAFAFMHTQYLFAVTFVYLFVFSSILCVVRMRSRGLMIPITLHILNNAWVVFGLLFSATE</sequence>
<dbReference type="GO" id="GO:0006508">
    <property type="term" value="P:proteolysis"/>
    <property type="evidence" value="ECO:0007669"/>
    <property type="project" value="UniProtKB-KW"/>
</dbReference>
<evidence type="ECO:0000313" key="3">
    <source>
        <dbReference type="EMBL" id="HAE2403319.1"/>
    </source>
</evidence>
<keyword evidence="1" id="KW-0812">Transmembrane</keyword>
<feature type="transmembrane region" description="Helical" evidence="1">
    <location>
        <begin position="36"/>
        <end position="55"/>
    </location>
</feature>
<dbReference type="PANTHER" id="PTHR36435:SF1">
    <property type="entry name" value="CAAX AMINO TERMINAL PROTEASE FAMILY PROTEIN"/>
    <property type="match status" value="1"/>
</dbReference>
<keyword evidence="3" id="KW-0378">Hydrolase</keyword>
<evidence type="ECO:0000256" key="1">
    <source>
        <dbReference type="SAM" id="Phobius"/>
    </source>
</evidence>
<comment type="caution">
    <text evidence="3">The sequence shown here is derived from an EMBL/GenBank/DDBJ whole genome shotgun (WGS) entry which is preliminary data.</text>
</comment>
<dbReference type="PANTHER" id="PTHR36435">
    <property type="entry name" value="SLR1288 PROTEIN"/>
    <property type="match status" value="1"/>
</dbReference>
<organism evidence="3">
    <name type="scientific">Salmonella enterica subsp. enterica serovar Heidelberg</name>
    <dbReference type="NCBI Taxonomy" id="611"/>
    <lineage>
        <taxon>Bacteria</taxon>
        <taxon>Pseudomonadati</taxon>
        <taxon>Pseudomonadota</taxon>
        <taxon>Gammaproteobacteria</taxon>
        <taxon>Enterobacterales</taxon>
        <taxon>Enterobacteriaceae</taxon>
        <taxon>Salmonella</taxon>
    </lineage>
</organism>
<keyword evidence="3" id="KW-0645">Protease</keyword>
<reference evidence="3" key="2">
    <citation type="submission" date="2018-07" db="EMBL/GenBank/DDBJ databases">
        <authorList>
            <consortium name="NCBI Pathogen Detection Project"/>
        </authorList>
    </citation>
    <scope>NUCLEOTIDE SEQUENCE</scope>
    <source>
        <strain evidence="3">ID117095</strain>
    </source>
</reference>
<keyword evidence="1" id="KW-0472">Membrane</keyword>
<keyword evidence="1" id="KW-1133">Transmembrane helix</keyword>
<feature type="transmembrane region" description="Helical" evidence="1">
    <location>
        <begin position="116"/>
        <end position="138"/>
    </location>
</feature>
<feature type="domain" description="CAAX prenyl protease 2/Lysostaphin resistance protein A-like" evidence="2">
    <location>
        <begin position="37"/>
        <end position="128"/>
    </location>
</feature>
<gene>
    <name evidence="3" type="ORF">G3282_001886</name>
</gene>
<dbReference type="InterPro" id="IPR052710">
    <property type="entry name" value="CAAX_protease"/>
</dbReference>
<dbReference type="Pfam" id="PF02517">
    <property type="entry name" value="Rce1-like"/>
    <property type="match status" value="1"/>
</dbReference>
<name>A0A728BCV8_SALET</name>
<feature type="transmembrane region" description="Helical" evidence="1">
    <location>
        <begin position="91"/>
        <end position="109"/>
    </location>
</feature>
<dbReference type="AlphaFoldDB" id="A0A728BCV8"/>
<accession>A0A728BCV8</accession>
<dbReference type="GO" id="GO:0008237">
    <property type="term" value="F:metallopeptidase activity"/>
    <property type="evidence" value="ECO:0007669"/>
    <property type="project" value="UniProtKB-KW"/>
</dbReference>
<dbReference type="EMBL" id="DAARHC010000027">
    <property type="protein sequence ID" value="HAE2403319.1"/>
    <property type="molecule type" value="Genomic_DNA"/>
</dbReference>
<feature type="non-terminal residue" evidence="3">
    <location>
        <position position="1"/>
    </location>
</feature>
<reference evidence="3" key="1">
    <citation type="journal article" date="2018" name="Genome Biol.">
        <title>SKESA: strategic k-mer extension for scrupulous assemblies.</title>
        <authorList>
            <person name="Souvorov A."/>
            <person name="Agarwala R."/>
            <person name="Lipman D.J."/>
        </authorList>
    </citation>
    <scope>NUCLEOTIDE SEQUENCE</scope>
    <source>
        <strain evidence="3">ID117095</strain>
    </source>
</reference>
<dbReference type="GO" id="GO:0004175">
    <property type="term" value="F:endopeptidase activity"/>
    <property type="evidence" value="ECO:0007669"/>
    <property type="project" value="UniProtKB-ARBA"/>
</dbReference>
<keyword evidence="3" id="KW-0482">Metalloprotease</keyword>
<feature type="transmembrane region" description="Helical" evidence="1">
    <location>
        <begin position="67"/>
        <end position="85"/>
    </location>
</feature>
<dbReference type="GO" id="GO:0080120">
    <property type="term" value="P:CAAX-box protein maturation"/>
    <property type="evidence" value="ECO:0007669"/>
    <property type="project" value="UniProtKB-ARBA"/>
</dbReference>
<proteinExistence type="predicted"/>
<evidence type="ECO:0000259" key="2">
    <source>
        <dbReference type="Pfam" id="PF02517"/>
    </source>
</evidence>